<dbReference type="GO" id="GO:0007165">
    <property type="term" value="P:signal transduction"/>
    <property type="evidence" value="ECO:0007669"/>
    <property type="project" value="InterPro"/>
</dbReference>
<organism evidence="2 3">
    <name type="scientific">Reticulibacter mediterranei</name>
    <dbReference type="NCBI Taxonomy" id="2778369"/>
    <lineage>
        <taxon>Bacteria</taxon>
        <taxon>Bacillati</taxon>
        <taxon>Chloroflexota</taxon>
        <taxon>Ktedonobacteria</taxon>
        <taxon>Ktedonobacterales</taxon>
        <taxon>Reticulibacteraceae</taxon>
        <taxon>Reticulibacter</taxon>
    </lineage>
</organism>
<dbReference type="PANTHER" id="PTHR14136:SF17">
    <property type="entry name" value="BTB_POZ DOMAIN-CONTAINING PROTEIN KCTD9"/>
    <property type="match status" value="1"/>
</dbReference>
<dbReference type="EMBL" id="BNJK01000002">
    <property type="protein sequence ID" value="GHO98882.1"/>
    <property type="molecule type" value="Genomic_DNA"/>
</dbReference>
<comment type="caution">
    <text evidence="2">The sequence shown here is derived from an EMBL/GenBank/DDBJ whole genome shotgun (WGS) entry which is preliminary data.</text>
</comment>
<proteinExistence type="predicted"/>
<feature type="domain" description="TIR" evidence="1">
    <location>
        <begin position="218"/>
        <end position="358"/>
    </location>
</feature>
<dbReference type="Pfam" id="PF13676">
    <property type="entry name" value="TIR_2"/>
    <property type="match status" value="1"/>
</dbReference>
<evidence type="ECO:0000259" key="1">
    <source>
        <dbReference type="PROSITE" id="PS50104"/>
    </source>
</evidence>
<accession>A0A8J3N934</accession>
<evidence type="ECO:0000313" key="2">
    <source>
        <dbReference type="EMBL" id="GHO98882.1"/>
    </source>
</evidence>
<reference evidence="2" key="1">
    <citation type="submission" date="2020-10" db="EMBL/GenBank/DDBJ databases">
        <title>Taxonomic study of unclassified bacteria belonging to the class Ktedonobacteria.</title>
        <authorList>
            <person name="Yabe S."/>
            <person name="Wang C.M."/>
            <person name="Zheng Y."/>
            <person name="Sakai Y."/>
            <person name="Cavaletti L."/>
            <person name="Monciardini P."/>
            <person name="Donadio S."/>
        </authorList>
    </citation>
    <scope>NUCLEOTIDE SEQUENCE</scope>
    <source>
        <strain evidence="2">ID150040</strain>
    </source>
</reference>
<dbReference type="SUPFAM" id="SSF52200">
    <property type="entry name" value="Toll/Interleukin receptor TIR domain"/>
    <property type="match status" value="1"/>
</dbReference>
<evidence type="ECO:0000313" key="3">
    <source>
        <dbReference type="Proteomes" id="UP000597444"/>
    </source>
</evidence>
<dbReference type="Proteomes" id="UP000597444">
    <property type="component" value="Unassembled WGS sequence"/>
</dbReference>
<dbReference type="SUPFAM" id="SSF141571">
    <property type="entry name" value="Pentapeptide repeat-like"/>
    <property type="match status" value="1"/>
</dbReference>
<dbReference type="PANTHER" id="PTHR14136">
    <property type="entry name" value="BTB_POZ DOMAIN-CONTAINING PROTEIN KCTD9"/>
    <property type="match status" value="1"/>
</dbReference>
<gene>
    <name evidence="2" type="ORF">KSF_089300</name>
</gene>
<dbReference type="InterPro" id="IPR001646">
    <property type="entry name" value="5peptide_repeat"/>
</dbReference>
<dbReference type="Pfam" id="PF00805">
    <property type="entry name" value="Pentapeptide"/>
    <property type="match status" value="3"/>
</dbReference>
<name>A0A8J3N934_9CHLR</name>
<keyword evidence="3" id="KW-1185">Reference proteome</keyword>
<dbReference type="InterPro" id="IPR051082">
    <property type="entry name" value="Pentapeptide-BTB/POZ_domain"/>
</dbReference>
<sequence length="362" mass="41330">MADQQLIKRLLTGVDQWNQWRQEHPEEVRPNLIEADLRGANLHRANLREANLIEADLRGANLHRANLHRVNFDRANLRKADLRGANLSMADLREADLREADLRGTRLSMTKLISVNLSGADLSGADLSSAAIYETTLSKTRLSGTNFDDASLSSTSFGDHDFREIKGLESIRHSGPSPLSINSLYLSKGDIPEAFVRGTGAPDSFIEYMRALAAKPIEYYTCFISYSSKDQDFAKRLYADLQNEGVRCWYAPEDLKIGDPFRKRIDESIRIHDKLLLILSEHSVNSAWVEKEVETAFEKEHRNDSMVLFPVKLDETVMHTDQAWAADIRRMRHIGDLTKWKEHDAYQRGLQRLLRDLKQEKA</sequence>
<dbReference type="PROSITE" id="PS50104">
    <property type="entry name" value="TIR"/>
    <property type="match status" value="1"/>
</dbReference>
<protein>
    <recommendedName>
        <fullName evidence="1">TIR domain-containing protein</fullName>
    </recommendedName>
</protein>
<dbReference type="InterPro" id="IPR000157">
    <property type="entry name" value="TIR_dom"/>
</dbReference>
<dbReference type="Gene3D" id="3.40.50.10140">
    <property type="entry name" value="Toll/interleukin-1 receptor homology (TIR) domain"/>
    <property type="match status" value="1"/>
</dbReference>
<dbReference type="AlphaFoldDB" id="A0A8J3N934"/>
<dbReference type="InterPro" id="IPR035897">
    <property type="entry name" value="Toll_tir_struct_dom_sf"/>
</dbReference>
<dbReference type="Gene3D" id="2.160.20.80">
    <property type="entry name" value="E3 ubiquitin-protein ligase SopA"/>
    <property type="match status" value="1"/>
</dbReference>